<evidence type="ECO:0000256" key="3">
    <source>
        <dbReference type="ARBA" id="ARBA00008346"/>
    </source>
</evidence>
<dbReference type="Gene3D" id="1.20.1440.90">
    <property type="entry name" value="Phosphoenolpyruvate/pyruvate domain"/>
    <property type="match status" value="1"/>
</dbReference>
<dbReference type="RefSeq" id="WP_117003785.1">
    <property type="nucleotide sequence ID" value="NZ_BMJS01000042.1"/>
</dbReference>
<evidence type="ECO:0000256" key="7">
    <source>
        <dbReference type="ARBA" id="ARBA00023239"/>
    </source>
</evidence>
<dbReference type="NCBIfam" id="NF000584">
    <property type="entry name" value="PRK00009.1"/>
    <property type="match status" value="1"/>
</dbReference>
<dbReference type="PRINTS" id="PR00150">
    <property type="entry name" value="PEPCARBXLASE"/>
</dbReference>
<dbReference type="GO" id="GO:0015977">
    <property type="term" value="P:carbon fixation"/>
    <property type="evidence" value="ECO:0007669"/>
    <property type="project" value="UniProtKB-UniRule"/>
</dbReference>
<evidence type="ECO:0000256" key="10">
    <source>
        <dbReference type="HAMAP-Rule" id="MF_00595"/>
    </source>
</evidence>
<evidence type="ECO:0000256" key="1">
    <source>
        <dbReference type="ARBA" id="ARBA00001946"/>
    </source>
</evidence>
<comment type="cofactor">
    <cofactor evidence="1 10">
        <name>Mg(2+)</name>
        <dbReference type="ChEBI" id="CHEBI:18420"/>
    </cofactor>
</comment>
<evidence type="ECO:0000256" key="6">
    <source>
        <dbReference type="ARBA" id="ARBA00022842"/>
    </source>
</evidence>
<dbReference type="InterPro" id="IPR015813">
    <property type="entry name" value="Pyrv/PenolPyrv_kinase-like_dom"/>
</dbReference>
<keyword evidence="8 10" id="KW-0120">Carbon dioxide fixation</keyword>
<protein>
    <recommendedName>
        <fullName evidence="5 10">Phosphoenolpyruvate carboxylase</fullName>
        <shortName evidence="10">PEPC</shortName>
        <shortName evidence="10">PEPCase</shortName>
        <ecNumber evidence="4 10">4.1.1.31</ecNumber>
    </recommendedName>
</protein>
<name>A0A8J3E9C5_9GAMM</name>
<dbReference type="PROSITE" id="PS00393">
    <property type="entry name" value="PEPCASE_2"/>
    <property type="match status" value="1"/>
</dbReference>
<dbReference type="EMBL" id="BMJS01000042">
    <property type="protein sequence ID" value="GGG06495.1"/>
    <property type="molecule type" value="Genomic_DNA"/>
</dbReference>
<keyword evidence="7 10" id="KW-0456">Lyase</keyword>
<dbReference type="InterPro" id="IPR021135">
    <property type="entry name" value="PEP_COase"/>
</dbReference>
<dbReference type="GO" id="GO:0008964">
    <property type="term" value="F:phosphoenolpyruvate carboxylase activity"/>
    <property type="evidence" value="ECO:0007669"/>
    <property type="project" value="UniProtKB-UniRule"/>
</dbReference>
<dbReference type="SUPFAM" id="SSF51621">
    <property type="entry name" value="Phosphoenolpyruvate/pyruvate domain"/>
    <property type="match status" value="1"/>
</dbReference>
<dbReference type="InterPro" id="IPR022805">
    <property type="entry name" value="PEP_COase_bac/pln-type"/>
</dbReference>
<evidence type="ECO:0000256" key="5">
    <source>
        <dbReference type="ARBA" id="ARBA00022419"/>
    </source>
</evidence>
<reference evidence="13" key="2">
    <citation type="submission" date="2020-09" db="EMBL/GenBank/DDBJ databases">
        <authorList>
            <person name="Sun Q."/>
            <person name="Zhou Y."/>
        </authorList>
    </citation>
    <scope>NUCLEOTIDE SEQUENCE</scope>
    <source>
        <strain evidence="13">CGMCC 1.15758</strain>
    </source>
</reference>
<evidence type="ECO:0000256" key="9">
    <source>
        <dbReference type="ARBA" id="ARBA00048995"/>
    </source>
</evidence>
<gene>
    <name evidence="10 13" type="primary">ppc</name>
    <name evidence="13" type="ORF">GCM10010995_25000</name>
</gene>
<dbReference type="InterPro" id="IPR033129">
    <property type="entry name" value="PEPCASE_His_AS"/>
</dbReference>
<dbReference type="GO" id="GO:0006099">
    <property type="term" value="P:tricarboxylic acid cycle"/>
    <property type="evidence" value="ECO:0007669"/>
    <property type="project" value="InterPro"/>
</dbReference>
<keyword evidence="6 10" id="KW-0460">Magnesium</keyword>
<dbReference type="Proteomes" id="UP000636949">
    <property type="component" value="Unassembled WGS sequence"/>
</dbReference>
<evidence type="ECO:0000256" key="2">
    <source>
        <dbReference type="ARBA" id="ARBA00003670"/>
    </source>
</evidence>
<evidence type="ECO:0000313" key="13">
    <source>
        <dbReference type="EMBL" id="GGG06495.1"/>
    </source>
</evidence>
<dbReference type="PROSITE" id="PS00781">
    <property type="entry name" value="PEPCASE_1"/>
    <property type="match status" value="1"/>
</dbReference>
<dbReference type="Pfam" id="PF00311">
    <property type="entry name" value="PEPcase"/>
    <property type="match status" value="1"/>
</dbReference>
<evidence type="ECO:0000313" key="14">
    <source>
        <dbReference type="Proteomes" id="UP000636949"/>
    </source>
</evidence>
<dbReference type="PANTHER" id="PTHR30523">
    <property type="entry name" value="PHOSPHOENOLPYRUVATE CARBOXYLASE"/>
    <property type="match status" value="1"/>
</dbReference>
<dbReference type="GO" id="GO:0000287">
    <property type="term" value="F:magnesium ion binding"/>
    <property type="evidence" value="ECO:0007669"/>
    <property type="project" value="UniProtKB-UniRule"/>
</dbReference>
<comment type="caution">
    <text evidence="13">The sequence shown here is derived from an EMBL/GenBank/DDBJ whole genome shotgun (WGS) entry which is preliminary data.</text>
</comment>
<feature type="active site" evidence="10 11">
    <location>
        <position position="140"/>
    </location>
</feature>
<evidence type="ECO:0000256" key="12">
    <source>
        <dbReference type="PROSITE-ProRule" id="PRU10112"/>
    </source>
</evidence>
<dbReference type="InterPro" id="IPR018129">
    <property type="entry name" value="PEP_COase_Lys_AS"/>
</dbReference>
<dbReference type="OrthoDB" id="9768133at2"/>
<evidence type="ECO:0000256" key="11">
    <source>
        <dbReference type="PROSITE-ProRule" id="PRU10111"/>
    </source>
</evidence>
<dbReference type="PANTHER" id="PTHR30523:SF6">
    <property type="entry name" value="PHOSPHOENOLPYRUVATE CARBOXYLASE"/>
    <property type="match status" value="1"/>
</dbReference>
<evidence type="ECO:0000256" key="4">
    <source>
        <dbReference type="ARBA" id="ARBA00012305"/>
    </source>
</evidence>
<keyword evidence="14" id="KW-1185">Reference proteome</keyword>
<comment type="similarity">
    <text evidence="3 10">Belongs to the PEPCase type 1 family.</text>
</comment>
<comment type="subunit">
    <text evidence="10">Homotetramer.</text>
</comment>
<feature type="active site" evidence="10 12">
    <location>
        <position position="545"/>
    </location>
</feature>
<dbReference type="EC" id="4.1.1.31" evidence="4 10"/>
<evidence type="ECO:0000256" key="8">
    <source>
        <dbReference type="ARBA" id="ARBA00023300"/>
    </source>
</evidence>
<dbReference type="GO" id="GO:0005829">
    <property type="term" value="C:cytosol"/>
    <property type="evidence" value="ECO:0007669"/>
    <property type="project" value="TreeGrafter"/>
</dbReference>
<dbReference type="AlphaFoldDB" id="A0A8J3E9C5"/>
<organism evidence="13 14">
    <name type="scientific">Cysteiniphilum litorale</name>
    <dbReference type="NCBI Taxonomy" id="2056700"/>
    <lineage>
        <taxon>Bacteria</taxon>
        <taxon>Pseudomonadati</taxon>
        <taxon>Pseudomonadota</taxon>
        <taxon>Gammaproteobacteria</taxon>
        <taxon>Thiotrichales</taxon>
        <taxon>Fastidiosibacteraceae</taxon>
        <taxon>Cysteiniphilum</taxon>
    </lineage>
</organism>
<comment type="catalytic activity">
    <reaction evidence="9 10">
        <text>oxaloacetate + phosphate = phosphoenolpyruvate + hydrogencarbonate</text>
        <dbReference type="Rhea" id="RHEA:28370"/>
        <dbReference type="ChEBI" id="CHEBI:16452"/>
        <dbReference type="ChEBI" id="CHEBI:17544"/>
        <dbReference type="ChEBI" id="CHEBI:43474"/>
        <dbReference type="ChEBI" id="CHEBI:58702"/>
        <dbReference type="EC" id="4.1.1.31"/>
    </reaction>
</comment>
<comment type="function">
    <text evidence="2 10">Forms oxaloacetate, a four-carbon dicarboxylic acid source for the tricarboxylic acid cycle.</text>
</comment>
<reference evidence="13" key="1">
    <citation type="journal article" date="2014" name="Int. J. Syst. Evol. Microbiol.">
        <title>Complete genome sequence of Corynebacterium casei LMG S-19264T (=DSM 44701T), isolated from a smear-ripened cheese.</title>
        <authorList>
            <consortium name="US DOE Joint Genome Institute (JGI-PGF)"/>
            <person name="Walter F."/>
            <person name="Albersmeier A."/>
            <person name="Kalinowski J."/>
            <person name="Ruckert C."/>
        </authorList>
    </citation>
    <scope>NUCLEOTIDE SEQUENCE</scope>
    <source>
        <strain evidence="13">CGMCC 1.15758</strain>
    </source>
</reference>
<sequence>MPITTIKEAPYAKTVKEDIELLGNILGKVIECQTGEAGLAIVERIRQSAIHIQTGQDSSFKDLYHYIQSLDAKQSIIVARAFGHFLNLVNIVENVHRIDIETPTNSLNEIIANASHAGVKSAEIEDIIQQLSITLVLTAHPTEVKRRTNVQKYNQISELIKWRKEAKTTYDKVDIDRKLHVIISNLWLTDEIRRKRPTPIEEAKWGCAVVEEAFWHSVPQYFRRINCALLDSGLTPLTLNQTPLKFGSWMGGDRDGNPYVTANITEQVVMLYRWRAMTLILNDVTELIQELSINACNHEISTLTSNEHEPYRVLLRQLRDRLIYTIDWYQQRIIKKRFRLESACIQSVEEVLDPLYLIYNSLIQNNATAIAQDTLEDLIRKIHTFGLHLVKLDIRQESSRHSEVIARIYQYLELGDYWQLNESQKITWLIKELQSKRPLFDDDCPFNDDEQELIDTFQTIAKLPRDQFGSYVISMASQPSDVLSVLLLQKSCHIKGYLPVVPLFETLNDLKGSAETLSQLFQLNWYKEHTKGNQEVMIGYSDSAKDAGKLAASWQLYKAQQQMLEVGKAHDIKLCFFHGRGGSVGRGGGPIQSALLSLPPHTVNGWIKVTEQGEVIHKKFGSKENALENFILYTNSVLAATLTPPIEANDNWQTVMDQMSDQSASDYRHVVHDEAFMAYFTQATPASALGKLCIGSRPAKRKPSARLESLRAIPYIFAWTQTRLILPSWLGMESALQSALATDKAVITEMLKHWPFFKNLIDLLDMTLLKTSPEIAQFYDDELSLNLQNYGQDLRLRLNSMIKVNSILNTLTDDGHAASKYSAIHYRTPYIDPLNLLQASTLHKLAKCNLSTEEETIYEDVLMLSISGIAAGMKNTG</sequence>
<dbReference type="HAMAP" id="MF_00595">
    <property type="entry name" value="PEPcase_type1"/>
    <property type="match status" value="1"/>
</dbReference>
<proteinExistence type="inferred from homology"/>
<accession>A0A8J3E9C5</accession>
<dbReference type="GO" id="GO:0006107">
    <property type="term" value="P:oxaloacetate metabolic process"/>
    <property type="evidence" value="ECO:0007669"/>
    <property type="project" value="UniProtKB-UniRule"/>
</dbReference>